<evidence type="ECO:0000313" key="3">
    <source>
        <dbReference type="Proteomes" id="UP000318946"/>
    </source>
</evidence>
<feature type="domain" description="Helix-turn-helix" evidence="1">
    <location>
        <begin position="51"/>
        <end position="97"/>
    </location>
</feature>
<dbReference type="Proteomes" id="UP000318946">
    <property type="component" value="Chromosome"/>
</dbReference>
<dbReference type="SUPFAM" id="SSF46955">
    <property type="entry name" value="Putative DNA-binding domain"/>
    <property type="match status" value="1"/>
</dbReference>
<keyword evidence="3" id="KW-1185">Reference proteome</keyword>
<dbReference type="EMBL" id="AP019735">
    <property type="protein sequence ID" value="BBL03306.1"/>
    <property type="molecule type" value="Genomic_DNA"/>
</dbReference>
<dbReference type="InterPro" id="IPR041657">
    <property type="entry name" value="HTH_17"/>
</dbReference>
<dbReference type="GeneID" id="78341337"/>
<evidence type="ECO:0000313" key="2">
    <source>
        <dbReference type="EMBL" id="BBL03306.1"/>
    </source>
</evidence>
<gene>
    <name evidence="2" type="ORF">A5CBH24_06190</name>
</gene>
<dbReference type="KEGG" id="acou:A5CBH24_06190"/>
<reference evidence="3" key="1">
    <citation type="submission" date="2019-06" db="EMBL/GenBank/DDBJ databases">
        <title>Alistipes onderdonkii subsp. vulgaris subsp. nov., Alistipes dispar sp. nov. and Alistipes communis sp. nov., isolated from human faeces, and creation of Alistipes onderdonkii subsp. onderdonkii subsp. nov.</title>
        <authorList>
            <person name="Sakamoto M."/>
            <person name="Ikeyama N."/>
            <person name="Ogata Y."/>
            <person name="Suda W."/>
            <person name="Iino T."/>
            <person name="Hattori M."/>
            <person name="Ohkuma M."/>
        </authorList>
    </citation>
    <scope>NUCLEOTIDE SEQUENCE [LARGE SCALE GENOMIC DNA]</scope>
    <source>
        <strain evidence="3">5CBH24</strain>
    </source>
</reference>
<dbReference type="OrthoDB" id="1263240at2"/>
<dbReference type="InterPro" id="IPR009061">
    <property type="entry name" value="DNA-bd_dom_put_sf"/>
</dbReference>
<accession>A0A4Y1WT29</accession>
<protein>
    <recommendedName>
        <fullName evidence="1">Helix-turn-helix domain-containing protein</fullName>
    </recommendedName>
</protein>
<dbReference type="RefSeq" id="WP_141412181.1">
    <property type="nucleotide sequence ID" value="NZ_AP019735.1"/>
</dbReference>
<proteinExistence type="predicted"/>
<evidence type="ECO:0000259" key="1">
    <source>
        <dbReference type="Pfam" id="PF12728"/>
    </source>
</evidence>
<organism evidence="2 3">
    <name type="scientific">Alistipes communis</name>
    <dbReference type="NCBI Taxonomy" id="2585118"/>
    <lineage>
        <taxon>Bacteria</taxon>
        <taxon>Pseudomonadati</taxon>
        <taxon>Bacteroidota</taxon>
        <taxon>Bacteroidia</taxon>
        <taxon>Bacteroidales</taxon>
        <taxon>Rikenellaceae</taxon>
        <taxon>Alistipes</taxon>
    </lineage>
</organism>
<dbReference type="Pfam" id="PF12728">
    <property type="entry name" value="HTH_17"/>
    <property type="match status" value="1"/>
</dbReference>
<sequence>MKDLLSILREAPGSIRLEVSGEDLLTFSSHLINRAKEELATQVAEARKVRFLTKEQVKELCGVCDATLWHWNRKGYLKAVKIGNKIRYRTSDIQRILGERESK</sequence>
<name>A0A4Y1WT29_9BACT</name>
<dbReference type="AlphaFoldDB" id="A0A4Y1WT29"/>